<protein>
    <recommendedName>
        <fullName evidence="9">CUB domain-containing protein</fullName>
    </recommendedName>
</protein>
<dbReference type="InterPro" id="IPR000859">
    <property type="entry name" value="CUB_dom"/>
</dbReference>
<evidence type="ECO:0000256" key="7">
    <source>
        <dbReference type="PROSITE-ProRule" id="PRU00059"/>
    </source>
</evidence>
<evidence type="ECO:0000313" key="11">
    <source>
        <dbReference type="Proteomes" id="UP000749559"/>
    </source>
</evidence>
<dbReference type="Pfam" id="PF00431">
    <property type="entry name" value="CUB"/>
    <property type="match status" value="1"/>
</dbReference>
<dbReference type="OrthoDB" id="6049857at2759"/>
<dbReference type="GO" id="GO:0005576">
    <property type="term" value="C:extracellular region"/>
    <property type="evidence" value="ECO:0007669"/>
    <property type="project" value="UniProtKB-SubCell"/>
</dbReference>
<dbReference type="EMBL" id="CAIIXF020000009">
    <property type="protein sequence ID" value="CAH1794906.1"/>
    <property type="molecule type" value="Genomic_DNA"/>
</dbReference>
<reference evidence="10" key="1">
    <citation type="submission" date="2022-03" db="EMBL/GenBank/DDBJ databases">
        <authorList>
            <person name="Martin C."/>
        </authorList>
    </citation>
    <scope>NUCLEOTIDE SEQUENCE</scope>
</reference>
<keyword evidence="4" id="KW-0677">Repeat</keyword>
<keyword evidence="3 8" id="KW-0732">Signal</keyword>
<evidence type="ECO:0000259" key="9">
    <source>
        <dbReference type="PROSITE" id="PS01180"/>
    </source>
</evidence>
<dbReference type="SUPFAM" id="SSF49854">
    <property type="entry name" value="Spermadhesin, CUB domain"/>
    <property type="match status" value="1"/>
</dbReference>
<keyword evidence="11" id="KW-1185">Reference proteome</keyword>
<comment type="caution">
    <text evidence="7">Lacks conserved residue(s) required for the propagation of feature annotation.</text>
</comment>
<accession>A0A8S4PNN8</accession>
<name>A0A8S4PNN8_OWEFU</name>
<keyword evidence="2" id="KW-0964">Secreted</keyword>
<evidence type="ECO:0000256" key="8">
    <source>
        <dbReference type="SAM" id="SignalP"/>
    </source>
</evidence>
<evidence type="ECO:0000313" key="10">
    <source>
        <dbReference type="EMBL" id="CAH1794906.1"/>
    </source>
</evidence>
<dbReference type="PROSITE" id="PS01180">
    <property type="entry name" value="CUB"/>
    <property type="match status" value="1"/>
</dbReference>
<gene>
    <name evidence="10" type="ORF">OFUS_LOCUS19522</name>
</gene>
<comment type="caution">
    <text evidence="10">The sequence shown here is derived from an EMBL/GenBank/DDBJ whole genome shotgun (WGS) entry which is preliminary data.</text>
</comment>
<dbReference type="Pfam" id="PF13330">
    <property type="entry name" value="Mucin2_WxxW"/>
    <property type="match status" value="1"/>
</dbReference>
<dbReference type="Gene3D" id="2.10.25.10">
    <property type="entry name" value="Laminin"/>
    <property type="match status" value="1"/>
</dbReference>
<evidence type="ECO:0000256" key="5">
    <source>
        <dbReference type="ARBA" id="ARBA00023157"/>
    </source>
</evidence>
<evidence type="ECO:0000256" key="3">
    <source>
        <dbReference type="ARBA" id="ARBA00022729"/>
    </source>
</evidence>
<keyword evidence="5" id="KW-1015">Disulfide bond</keyword>
<evidence type="ECO:0000256" key="1">
    <source>
        <dbReference type="ARBA" id="ARBA00004613"/>
    </source>
</evidence>
<dbReference type="SUPFAM" id="SSF57196">
    <property type="entry name" value="EGF/Laminin"/>
    <property type="match status" value="1"/>
</dbReference>
<comment type="subcellular location">
    <subcellularLocation>
        <location evidence="1">Secreted</location>
    </subcellularLocation>
</comment>
<sequence>MMSSPYMTFCLGFLVMCSGIASAVRSEYMTVWVDRDNPSGNGDSETRQDFGKHLDPCPYPNGIECQTTSGESYDKTEQKFEKGYECTLMLGLVCLNSRNRPGCEDYQTRYRCNTGGKSNPCTKNNGLCTHQCYYRIGSTDGGQPRCSCYPGYKLMSDHKTCSEPLRCFECNSINDPTKCGQITKTDDKILQLPCNTMCYTAKDWNGRYYRGCAETNPKYPNRLVFSDSPSGAYNPYRPPSKPGYDSWHHPYTLRSKPDVQYTYCSGDLCNGNGGKAKIIKGYGTLTSQNFGGNLKYDNNIQTTYVIYANHRMKVTFSHFNIEAHRFCVYDSLTLRNGEQYSSPLIGYYCDSKKPPSVIVTPGTTLSVYFKTDGSVQRSGFKMSWTKN</sequence>
<evidence type="ECO:0000256" key="4">
    <source>
        <dbReference type="ARBA" id="ARBA00022737"/>
    </source>
</evidence>
<feature type="domain" description="CUB" evidence="9">
    <location>
        <begin position="264"/>
        <end position="387"/>
    </location>
</feature>
<dbReference type="InterPro" id="IPR035914">
    <property type="entry name" value="Sperma_CUB_dom_sf"/>
</dbReference>
<dbReference type="PANTHER" id="PTHR24251">
    <property type="entry name" value="OVOCHYMASE-RELATED"/>
    <property type="match status" value="1"/>
</dbReference>
<dbReference type="CDD" id="cd00041">
    <property type="entry name" value="CUB"/>
    <property type="match status" value="1"/>
</dbReference>
<dbReference type="Proteomes" id="UP000749559">
    <property type="component" value="Unassembled WGS sequence"/>
</dbReference>
<organism evidence="10 11">
    <name type="scientific">Owenia fusiformis</name>
    <name type="common">Polychaete worm</name>
    <dbReference type="NCBI Taxonomy" id="6347"/>
    <lineage>
        <taxon>Eukaryota</taxon>
        <taxon>Metazoa</taxon>
        <taxon>Spiralia</taxon>
        <taxon>Lophotrochozoa</taxon>
        <taxon>Annelida</taxon>
        <taxon>Polychaeta</taxon>
        <taxon>Sedentaria</taxon>
        <taxon>Canalipalpata</taxon>
        <taxon>Sabellida</taxon>
        <taxon>Oweniida</taxon>
        <taxon>Oweniidae</taxon>
        <taxon>Owenia</taxon>
    </lineage>
</organism>
<dbReference type="AlphaFoldDB" id="A0A8S4PNN8"/>
<evidence type="ECO:0000256" key="2">
    <source>
        <dbReference type="ARBA" id="ARBA00022525"/>
    </source>
</evidence>
<dbReference type="Gene3D" id="2.60.120.290">
    <property type="entry name" value="Spermadhesin, CUB domain"/>
    <property type="match status" value="1"/>
</dbReference>
<feature type="chain" id="PRO_5035837820" description="CUB domain-containing protein" evidence="8">
    <location>
        <begin position="24"/>
        <end position="387"/>
    </location>
</feature>
<keyword evidence="6" id="KW-0325">Glycoprotein</keyword>
<feature type="signal peptide" evidence="8">
    <location>
        <begin position="1"/>
        <end position="23"/>
    </location>
</feature>
<dbReference type="InterPro" id="IPR025155">
    <property type="entry name" value="WxxW_domain"/>
</dbReference>
<evidence type="ECO:0000256" key="6">
    <source>
        <dbReference type="ARBA" id="ARBA00023180"/>
    </source>
</evidence>
<dbReference type="SMART" id="SM00042">
    <property type="entry name" value="CUB"/>
    <property type="match status" value="1"/>
</dbReference>
<proteinExistence type="predicted"/>